<dbReference type="EMBL" id="WKQP01000010">
    <property type="protein sequence ID" value="MSC60052.1"/>
    <property type="molecule type" value="Genomic_DNA"/>
</dbReference>
<proteinExistence type="predicted"/>
<sequence>MNEFEQIYNIKMEIDQNISKHRLFLLSKEDAINTVFEKLGVLFRLILSASHNNVMEYIKEKVKTNSVNISEIDFIQESLKWICRWSSKYCAEQSENKVKISAEEIYELMGMAYSYEQFYRMWQLHNKQIVKFRQFGNKLEFTYCNEETYMVHVAYDTYIRKQDEYKELQNVLASSCKKKDLELIEQVHKSDFELGINFIFDGFDLNDYEIFSTALSNYIMMKITNSNLIIPGVEGIIKLRKEEWIELIGSLCDLGREKIVSIIEFFTYNYEDINADLSLTYFLPSKDNFLLLSEGIFNIQRPAVNALRILAKRQNKAYEKEQNRFEDIQKKKIIDKINSKYLVAKNITREQQIRPGMDAIVYDKEKKHLQVIELKYKLPIESTSDLINLDAMLNKAYNQIKIAEEMVEENKTFILEEYFGESFKGIIPDFVDYFVITNYSVGTGRNCILPSPIILESHYLSMMKLNNGMYNVHYALSDNGKGYIQHVEKRYARYLLSGYKIMVPEYLFKINAPRL</sequence>
<name>A0A6L5T7N6_9FIRM</name>
<gene>
    <name evidence="2" type="ORF">GKE07_07550</name>
</gene>
<dbReference type="RefSeq" id="WP_154266878.1">
    <property type="nucleotide sequence ID" value="NZ_WKQP01000010.1"/>
</dbReference>
<evidence type="ECO:0000313" key="2">
    <source>
        <dbReference type="EMBL" id="MSC60052.1"/>
    </source>
</evidence>
<accession>A0A6L5T7N6</accession>
<dbReference type="AlphaFoldDB" id="A0A6L5T7N6"/>
<comment type="caution">
    <text evidence="2">The sequence shown here is derived from an EMBL/GenBank/DDBJ whole genome shotgun (WGS) entry which is preliminary data.</text>
</comment>
<protein>
    <submittedName>
        <fullName evidence="2">Uncharacterized protein</fullName>
    </submittedName>
</protein>
<keyword evidence="1" id="KW-0175">Coiled coil</keyword>
<evidence type="ECO:0000256" key="1">
    <source>
        <dbReference type="SAM" id="Coils"/>
    </source>
</evidence>
<organism evidence="2 3">
    <name type="scientific">Agathobacter rectalis</name>
    <dbReference type="NCBI Taxonomy" id="39491"/>
    <lineage>
        <taxon>Bacteria</taxon>
        <taxon>Bacillati</taxon>
        <taxon>Bacillota</taxon>
        <taxon>Clostridia</taxon>
        <taxon>Lachnospirales</taxon>
        <taxon>Lachnospiraceae</taxon>
        <taxon>Agathobacter</taxon>
    </lineage>
</organism>
<dbReference type="Proteomes" id="UP000479563">
    <property type="component" value="Unassembled WGS sequence"/>
</dbReference>
<evidence type="ECO:0000313" key="3">
    <source>
        <dbReference type="Proteomes" id="UP000479563"/>
    </source>
</evidence>
<reference evidence="2 3" key="1">
    <citation type="journal article" date="2019" name="Nat. Med.">
        <title>A library of human gut bacterial isolates paired with longitudinal multiomics data enables mechanistic microbiome research.</title>
        <authorList>
            <person name="Poyet M."/>
            <person name="Groussin M."/>
            <person name="Gibbons S.M."/>
            <person name="Avila-Pacheco J."/>
            <person name="Jiang X."/>
            <person name="Kearney S.M."/>
            <person name="Perrotta A.R."/>
            <person name="Berdy B."/>
            <person name="Zhao S."/>
            <person name="Lieberman T.D."/>
            <person name="Swanson P.K."/>
            <person name="Smith M."/>
            <person name="Roesemann S."/>
            <person name="Alexander J.E."/>
            <person name="Rich S.A."/>
            <person name="Livny J."/>
            <person name="Vlamakis H."/>
            <person name="Clish C."/>
            <person name="Bullock K."/>
            <person name="Deik A."/>
            <person name="Scott J."/>
            <person name="Pierce K.A."/>
            <person name="Xavier R.J."/>
            <person name="Alm E.J."/>
        </authorList>
    </citation>
    <scope>NUCLEOTIDE SEQUENCE [LARGE SCALE GENOMIC DNA]</scope>
    <source>
        <strain evidence="2 3">BIOML-A11</strain>
    </source>
</reference>
<feature type="coiled-coil region" evidence="1">
    <location>
        <begin position="304"/>
        <end position="331"/>
    </location>
</feature>